<accession>A0A1I6AGY1</accession>
<keyword evidence="3" id="KW-1185">Reference proteome</keyword>
<protein>
    <submittedName>
        <fullName evidence="2">Uncharacterized protein</fullName>
    </submittedName>
</protein>
<dbReference type="Gene3D" id="1.10.10.10">
    <property type="entry name" value="Winged helix-like DNA-binding domain superfamily/Winged helix DNA-binding domain"/>
    <property type="match status" value="1"/>
</dbReference>
<dbReference type="OrthoDB" id="885711at2"/>
<proteinExistence type="predicted"/>
<dbReference type="EMBL" id="FOXS01000005">
    <property type="protein sequence ID" value="SFQ67920.1"/>
    <property type="molecule type" value="Genomic_DNA"/>
</dbReference>
<gene>
    <name evidence="2" type="ORF">SAMN04515668_3668</name>
</gene>
<name>A0A1I6AGY1_HYMAR</name>
<reference evidence="3" key="1">
    <citation type="submission" date="2016-10" db="EMBL/GenBank/DDBJ databases">
        <authorList>
            <person name="Varghese N."/>
            <person name="Submissions S."/>
        </authorList>
    </citation>
    <scope>NUCLEOTIDE SEQUENCE [LARGE SCALE GENOMIC DNA]</scope>
    <source>
        <strain evidence="3">OR362-8,ATCC BAA-1266,JCM 13504</strain>
    </source>
</reference>
<dbReference type="Proteomes" id="UP000199029">
    <property type="component" value="Unassembled WGS sequence"/>
</dbReference>
<evidence type="ECO:0000313" key="3">
    <source>
        <dbReference type="Proteomes" id="UP000199029"/>
    </source>
</evidence>
<evidence type="ECO:0000313" key="2">
    <source>
        <dbReference type="EMBL" id="SFQ67920.1"/>
    </source>
</evidence>
<dbReference type="AlphaFoldDB" id="A0A1I6AGY1"/>
<dbReference type="Pfam" id="PF06627">
    <property type="entry name" value="DUF1153"/>
    <property type="match status" value="1"/>
</dbReference>
<evidence type="ECO:0000256" key="1">
    <source>
        <dbReference type="SAM" id="MobiDB-lite"/>
    </source>
</evidence>
<dbReference type="InterPro" id="IPR036388">
    <property type="entry name" value="WH-like_DNA-bd_sf"/>
</dbReference>
<dbReference type="RefSeq" id="WP_092676853.1">
    <property type="nucleotide sequence ID" value="NZ_FOXS01000005.1"/>
</dbReference>
<dbReference type="InterPro" id="IPR009534">
    <property type="entry name" value="DUF1153"/>
</dbReference>
<sequence>MSHSPSDFFDTDGRPDSADAASLQADRKVKIWAVLNAVDQGLMSAQEACAAYGISADEMEQHRAGWLDFETGTR</sequence>
<organism evidence="2 3">
    <name type="scientific">Hymenobacter arizonensis</name>
    <name type="common">Siccationidurans arizonensis</name>
    <dbReference type="NCBI Taxonomy" id="1227077"/>
    <lineage>
        <taxon>Bacteria</taxon>
        <taxon>Pseudomonadati</taxon>
        <taxon>Bacteroidota</taxon>
        <taxon>Cytophagia</taxon>
        <taxon>Cytophagales</taxon>
        <taxon>Hymenobacteraceae</taxon>
        <taxon>Hymenobacter</taxon>
    </lineage>
</organism>
<feature type="region of interest" description="Disordered" evidence="1">
    <location>
        <begin position="1"/>
        <end position="21"/>
    </location>
</feature>